<evidence type="ECO:0000259" key="12">
    <source>
        <dbReference type="PROSITE" id="PS51081"/>
    </source>
</evidence>
<evidence type="ECO:0000256" key="2">
    <source>
        <dbReference type="ARBA" id="ARBA00004906"/>
    </source>
</evidence>
<evidence type="ECO:0000256" key="9">
    <source>
        <dbReference type="ARBA" id="ARBA00022833"/>
    </source>
</evidence>
<reference evidence="13 14" key="1">
    <citation type="submission" date="2017-09" db="EMBL/GenBank/DDBJ databases">
        <authorList>
            <consortium name="International Durum Wheat Genome Sequencing Consortium (IDWGSC)"/>
            <person name="Milanesi L."/>
        </authorList>
    </citation>
    <scope>NUCLEOTIDE SEQUENCE [LARGE SCALE GENOMIC DNA]</scope>
    <source>
        <strain evidence="14">cv. Svevo</strain>
    </source>
</reference>
<dbReference type="Gramene" id="TRITD3Bv1G012690.1">
    <property type="protein sequence ID" value="TRITD3Bv1G012690.1"/>
    <property type="gene ID" value="TRITD3Bv1G012690"/>
</dbReference>
<dbReference type="PROSITE" id="PS51081">
    <property type="entry name" value="ZF_SIAH"/>
    <property type="match status" value="1"/>
</dbReference>
<evidence type="ECO:0000256" key="10">
    <source>
        <dbReference type="PROSITE-ProRule" id="PRU00455"/>
    </source>
</evidence>
<keyword evidence="9" id="KW-0862">Zinc</keyword>
<dbReference type="EC" id="2.3.2.27" evidence="4"/>
<dbReference type="GO" id="GO:0061630">
    <property type="term" value="F:ubiquitin protein ligase activity"/>
    <property type="evidence" value="ECO:0007669"/>
    <property type="project" value="UniProtKB-EC"/>
</dbReference>
<organism evidence="13 14">
    <name type="scientific">Triticum turgidum subsp. durum</name>
    <name type="common">Durum wheat</name>
    <name type="synonym">Triticum durum</name>
    <dbReference type="NCBI Taxonomy" id="4567"/>
    <lineage>
        <taxon>Eukaryota</taxon>
        <taxon>Viridiplantae</taxon>
        <taxon>Streptophyta</taxon>
        <taxon>Embryophyta</taxon>
        <taxon>Tracheophyta</taxon>
        <taxon>Spermatophyta</taxon>
        <taxon>Magnoliopsida</taxon>
        <taxon>Liliopsida</taxon>
        <taxon>Poales</taxon>
        <taxon>Poaceae</taxon>
        <taxon>BOP clade</taxon>
        <taxon>Pooideae</taxon>
        <taxon>Triticodae</taxon>
        <taxon>Triticeae</taxon>
        <taxon>Triticinae</taxon>
        <taxon>Triticum</taxon>
    </lineage>
</organism>
<feature type="domain" description="SIAH-type" evidence="12">
    <location>
        <begin position="77"/>
        <end position="135"/>
    </location>
</feature>
<name>A0A9R1Q6S2_TRITD</name>
<keyword evidence="5" id="KW-0808">Transferase</keyword>
<comment type="catalytic activity">
    <reaction evidence="1">
        <text>S-ubiquitinyl-[E2 ubiquitin-conjugating enzyme]-L-cysteine + [acceptor protein]-L-lysine = [E2 ubiquitin-conjugating enzyme]-L-cysteine + N(6)-ubiquitinyl-[acceptor protein]-L-lysine.</text>
        <dbReference type="EC" id="2.3.2.27"/>
    </reaction>
</comment>
<keyword evidence="7 10" id="KW-0863">Zinc-finger</keyword>
<dbReference type="Pfam" id="PF21361">
    <property type="entry name" value="Sina_ZnF"/>
    <property type="match status" value="1"/>
</dbReference>
<feature type="region of interest" description="Disordered" evidence="11">
    <location>
        <begin position="277"/>
        <end position="307"/>
    </location>
</feature>
<dbReference type="GO" id="GO:0005737">
    <property type="term" value="C:cytoplasm"/>
    <property type="evidence" value="ECO:0007669"/>
    <property type="project" value="TreeGrafter"/>
</dbReference>
<dbReference type="InterPro" id="IPR013010">
    <property type="entry name" value="Znf_SIAH"/>
</dbReference>
<evidence type="ECO:0000256" key="6">
    <source>
        <dbReference type="ARBA" id="ARBA00022723"/>
    </source>
</evidence>
<keyword evidence="8" id="KW-0833">Ubl conjugation pathway</keyword>
<dbReference type="PANTHER" id="PTHR10315:SF165">
    <property type="entry name" value="RING-TYPE E3 UBIQUITIN TRANSFERASE"/>
    <property type="match status" value="1"/>
</dbReference>
<gene>
    <name evidence="13" type="ORF">TRITD_3Bv1G012690</name>
</gene>
<evidence type="ECO:0000313" key="13">
    <source>
        <dbReference type="EMBL" id="VAH71681.1"/>
    </source>
</evidence>
<evidence type="ECO:0000256" key="1">
    <source>
        <dbReference type="ARBA" id="ARBA00000900"/>
    </source>
</evidence>
<dbReference type="CDD" id="cd16571">
    <property type="entry name" value="RING-HC_SIAHs"/>
    <property type="match status" value="1"/>
</dbReference>
<evidence type="ECO:0000256" key="3">
    <source>
        <dbReference type="ARBA" id="ARBA00009119"/>
    </source>
</evidence>
<proteinExistence type="inferred from homology"/>
<evidence type="ECO:0000256" key="8">
    <source>
        <dbReference type="ARBA" id="ARBA00022786"/>
    </source>
</evidence>
<dbReference type="GO" id="GO:0008270">
    <property type="term" value="F:zinc ion binding"/>
    <property type="evidence" value="ECO:0007669"/>
    <property type="project" value="UniProtKB-KW"/>
</dbReference>
<comment type="similarity">
    <text evidence="3">Belongs to the SINA (Seven in absentia) family.</text>
</comment>
<feature type="compositionally biased region" description="Polar residues" evidence="11">
    <location>
        <begin position="284"/>
        <end position="293"/>
    </location>
</feature>
<dbReference type="OMA" id="QPRMGES"/>
<evidence type="ECO:0000256" key="7">
    <source>
        <dbReference type="ARBA" id="ARBA00022771"/>
    </source>
</evidence>
<dbReference type="InterPro" id="IPR052088">
    <property type="entry name" value="E3_ubiquitin-ligase_SINA"/>
</dbReference>
<dbReference type="Gene3D" id="3.30.40.10">
    <property type="entry name" value="Zinc/RING finger domain, C3HC4 (zinc finger)"/>
    <property type="match status" value="1"/>
</dbReference>
<dbReference type="EMBL" id="LT934116">
    <property type="protein sequence ID" value="VAH71681.1"/>
    <property type="molecule type" value="Genomic_DNA"/>
</dbReference>
<keyword evidence="14" id="KW-1185">Reference proteome</keyword>
<evidence type="ECO:0000313" key="14">
    <source>
        <dbReference type="Proteomes" id="UP000324705"/>
    </source>
</evidence>
<dbReference type="AlphaFoldDB" id="A0A9R1Q6S2"/>
<comment type="pathway">
    <text evidence="2">Protein modification; protein ubiquitination.</text>
</comment>
<evidence type="ECO:0000256" key="5">
    <source>
        <dbReference type="ARBA" id="ARBA00022679"/>
    </source>
</evidence>
<dbReference type="InterPro" id="IPR049548">
    <property type="entry name" value="Sina-like_RING"/>
</dbReference>
<accession>A0A9R1Q6S2</accession>
<dbReference type="Proteomes" id="UP000324705">
    <property type="component" value="Chromosome 3B"/>
</dbReference>
<dbReference type="PANTHER" id="PTHR10315">
    <property type="entry name" value="E3 UBIQUITIN PROTEIN LIGASE SIAH"/>
    <property type="match status" value="1"/>
</dbReference>
<dbReference type="Pfam" id="PF21362">
    <property type="entry name" value="Sina_RING"/>
    <property type="match status" value="1"/>
</dbReference>
<dbReference type="InterPro" id="IPR013083">
    <property type="entry name" value="Znf_RING/FYVE/PHD"/>
</dbReference>
<keyword evidence="6" id="KW-0479">Metal-binding</keyword>
<evidence type="ECO:0000256" key="11">
    <source>
        <dbReference type="SAM" id="MobiDB-lite"/>
    </source>
</evidence>
<evidence type="ECO:0000256" key="4">
    <source>
        <dbReference type="ARBA" id="ARBA00012483"/>
    </source>
</evidence>
<protein>
    <recommendedName>
        <fullName evidence="4">RING-type E3 ubiquitin transferase</fullName>
        <ecNumber evidence="4">2.3.2.27</ecNumber>
    </recommendedName>
</protein>
<sequence>MSDMAAPAAGISGIIDPEVLDCTICFDPLQPPVFQCAVGHVICSPCQGKLINKENCNTCSLPGGYNRCYALEKILESLRIPCANAAYGCTVKTHYHEVEDHGKSCPHAPCFCPEPGCNFAGSTVALLAHLTGGHMWPSTELEYNVKLTLEVKAGVHVLHRRDRSPFFLVKFTPAPPPYGSAASVLCVDPDATATMEKGRKFRCQLGSSNVDMDWQQYSRFQVRSTTLSDGWPPTEDGGSLYVAPSTESITVSITKIMRDIWPLPVRTNIRSQQLEHFCKRKSSNPDAKTSSQPRMGESAKKQHISTM</sequence>
<dbReference type="SUPFAM" id="SSF49599">
    <property type="entry name" value="TRAF domain-like"/>
    <property type="match status" value="1"/>
</dbReference>